<evidence type="ECO:0000313" key="4">
    <source>
        <dbReference type="EMBL" id="MFC0319907.1"/>
    </source>
</evidence>
<evidence type="ECO:0000259" key="3">
    <source>
        <dbReference type="PROSITE" id="PS01031"/>
    </source>
</evidence>
<dbReference type="PROSITE" id="PS01031">
    <property type="entry name" value="SHSP"/>
    <property type="match status" value="1"/>
</dbReference>
<protein>
    <submittedName>
        <fullName evidence="4">Hsp20/alpha crystallin family protein</fullName>
    </submittedName>
</protein>
<name>A0ABV6HLZ9_9SPHI</name>
<dbReference type="RefSeq" id="WP_130855472.1">
    <property type="nucleotide sequence ID" value="NZ_JBHLWO010000002.1"/>
</dbReference>
<evidence type="ECO:0000256" key="2">
    <source>
        <dbReference type="RuleBase" id="RU003616"/>
    </source>
</evidence>
<keyword evidence="5" id="KW-1185">Reference proteome</keyword>
<evidence type="ECO:0000256" key="1">
    <source>
        <dbReference type="PROSITE-ProRule" id="PRU00285"/>
    </source>
</evidence>
<dbReference type="PANTHER" id="PTHR11527">
    <property type="entry name" value="HEAT-SHOCK PROTEIN 20 FAMILY MEMBER"/>
    <property type="match status" value="1"/>
</dbReference>
<dbReference type="Gene3D" id="2.60.40.790">
    <property type="match status" value="1"/>
</dbReference>
<evidence type="ECO:0000313" key="5">
    <source>
        <dbReference type="Proteomes" id="UP001589774"/>
    </source>
</evidence>
<dbReference type="EMBL" id="JBHLWO010000002">
    <property type="protein sequence ID" value="MFC0319907.1"/>
    <property type="molecule type" value="Genomic_DNA"/>
</dbReference>
<dbReference type="Proteomes" id="UP001589774">
    <property type="component" value="Unassembled WGS sequence"/>
</dbReference>
<dbReference type="Pfam" id="PF00011">
    <property type="entry name" value="HSP20"/>
    <property type="match status" value="1"/>
</dbReference>
<sequence>MSNLVKATDFPSFRSMMEDFWNTDGFFSKPIFSKTSLPPVNIRDTKDYYELTLAAPGYKKDDFKIAIEDGMISISAEHKSEKKEEKENYTRHEFHQEEFTRVFSLPENVTEDAIKAKYQDGILQIELKKTAKSPSNKKTVQVS</sequence>
<dbReference type="InterPro" id="IPR008978">
    <property type="entry name" value="HSP20-like_chaperone"/>
</dbReference>
<comment type="caution">
    <text evidence="4">The sequence shown here is derived from an EMBL/GenBank/DDBJ whole genome shotgun (WGS) entry which is preliminary data.</text>
</comment>
<gene>
    <name evidence="4" type="ORF">ACFFI0_16405</name>
</gene>
<dbReference type="SUPFAM" id="SSF49764">
    <property type="entry name" value="HSP20-like chaperones"/>
    <property type="match status" value="1"/>
</dbReference>
<accession>A0ABV6HLZ9</accession>
<feature type="domain" description="SHSP" evidence="3">
    <location>
        <begin position="31"/>
        <end position="143"/>
    </location>
</feature>
<reference evidence="4 5" key="1">
    <citation type="submission" date="2024-09" db="EMBL/GenBank/DDBJ databases">
        <authorList>
            <person name="Sun Q."/>
            <person name="Mori K."/>
        </authorList>
    </citation>
    <scope>NUCLEOTIDE SEQUENCE [LARGE SCALE GENOMIC DNA]</scope>
    <source>
        <strain evidence="4 5">CCM 7765</strain>
    </source>
</reference>
<proteinExistence type="inferred from homology"/>
<dbReference type="InterPro" id="IPR002068">
    <property type="entry name" value="A-crystallin/Hsp20_dom"/>
</dbReference>
<dbReference type="CDD" id="cd06464">
    <property type="entry name" value="ACD_sHsps-like"/>
    <property type="match status" value="1"/>
</dbReference>
<comment type="similarity">
    <text evidence="1 2">Belongs to the small heat shock protein (HSP20) family.</text>
</comment>
<organism evidence="4 5">
    <name type="scientific">Olivibacter oleidegradans</name>
    <dbReference type="NCBI Taxonomy" id="760123"/>
    <lineage>
        <taxon>Bacteria</taxon>
        <taxon>Pseudomonadati</taxon>
        <taxon>Bacteroidota</taxon>
        <taxon>Sphingobacteriia</taxon>
        <taxon>Sphingobacteriales</taxon>
        <taxon>Sphingobacteriaceae</taxon>
        <taxon>Olivibacter</taxon>
    </lineage>
</organism>
<dbReference type="InterPro" id="IPR031107">
    <property type="entry name" value="Small_HSP"/>
</dbReference>